<dbReference type="EMBL" id="CP027433">
    <property type="protein sequence ID" value="AVM01677.1"/>
    <property type="molecule type" value="Genomic_DNA"/>
</dbReference>
<dbReference type="InterPro" id="IPR051159">
    <property type="entry name" value="Hexapeptide_acetyltransf"/>
</dbReference>
<dbReference type="Gene3D" id="2.160.10.10">
    <property type="entry name" value="Hexapeptide repeat proteins"/>
    <property type="match status" value="1"/>
</dbReference>
<dbReference type="InterPro" id="IPR001451">
    <property type="entry name" value="Hexapep"/>
</dbReference>
<evidence type="ECO:0000259" key="5">
    <source>
        <dbReference type="SMART" id="SM01266"/>
    </source>
</evidence>
<evidence type="ECO:0000313" key="6">
    <source>
        <dbReference type="EMBL" id="AVM01677.1"/>
    </source>
</evidence>
<gene>
    <name evidence="6" type="ORF">C6V83_16850</name>
</gene>
<feature type="domain" description="Maltose/galactoside acetyltransferase" evidence="5">
    <location>
        <begin position="6"/>
        <end position="58"/>
    </location>
</feature>
<keyword evidence="2 6" id="KW-0808">Transferase</keyword>
<dbReference type="PANTHER" id="PTHR23416:SF23">
    <property type="entry name" value="ACETYLTRANSFERASE C18B11.09C-RELATED"/>
    <property type="match status" value="1"/>
</dbReference>
<name>A0A2S0KJ20_9ACTN</name>
<sequence length="188" mass="19965">MHDDVKALVSGDWYRDTPELRRLRDRCATAVDEFNALPAADHAGRLAILRVLFAVCGDGIEVVPRLRVSYGFNTRLGSGVYLNANAFLMDDGPITLGDHVRIGPSAVLATALHPIEDHALRRDGAERTAPITIGDNCWLGSSVTVGAGVTIGRNTVVGAGSVVVRDLPDHVVAVGTPAVPIRSLPVEE</sequence>
<keyword evidence="3" id="KW-0677">Repeat</keyword>
<dbReference type="RefSeq" id="WP_105943380.1">
    <property type="nucleotide sequence ID" value="NZ_CP027433.1"/>
</dbReference>
<reference evidence="6 7" key="1">
    <citation type="submission" date="2018-03" db="EMBL/GenBank/DDBJ databases">
        <title>Characteristics and genome of n-alkane degrading marine bacteria Gordonia iterans isolated from crude oil contaminated in Tae-an, South Korea.</title>
        <authorList>
            <person name="Lee S.-S."/>
            <person name="Kim H."/>
        </authorList>
    </citation>
    <scope>NUCLEOTIDE SEQUENCE [LARGE SCALE GENOMIC DNA]</scope>
    <source>
        <strain evidence="6 7">Co17</strain>
    </source>
</reference>
<evidence type="ECO:0000256" key="4">
    <source>
        <dbReference type="ARBA" id="ARBA00023315"/>
    </source>
</evidence>
<dbReference type="Proteomes" id="UP000239814">
    <property type="component" value="Chromosome"/>
</dbReference>
<dbReference type="InterPro" id="IPR024688">
    <property type="entry name" value="Mac_dom"/>
</dbReference>
<evidence type="ECO:0000313" key="7">
    <source>
        <dbReference type="Proteomes" id="UP000239814"/>
    </source>
</evidence>
<dbReference type="FunFam" id="2.160.10.10:FF:000025">
    <property type="entry name" value="Hexapeptide-repeat containing-acetyltransferase"/>
    <property type="match status" value="1"/>
</dbReference>
<dbReference type="InterPro" id="IPR011004">
    <property type="entry name" value="Trimer_LpxA-like_sf"/>
</dbReference>
<keyword evidence="4" id="KW-0012">Acyltransferase</keyword>
<organism evidence="6 7">
    <name type="scientific">Gordonia iterans</name>
    <dbReference type="NCBI Taxonomy" id="1004901"/>
    <lineage>
        <taxon>Bacteria</taxon>
        <taxon>Bacillati</taxon>
        <taxon>Actinomycetota</taxon>
        <taxon>Actinomycetes</taxon>
        <taxon>Mycobacteriales</taxon>
        <taxon>Gordoniaceae</taxon>
        <taxon>Gordonia</taxon>
    </lineage>
</organism>
<dbReference type="Pfam" id="PF00132">
    <property type="entry name" value="Hexapep"/>
    <property type="match status" value="1"/>
</dbReference>
<keyword evidence="7" id="KW-1185">Reference proteome</keyword>
<dbReference type="GO" id="GO:0008374">
    <property type="term" value="F:O-acyltransferase activity"/>
    <property type="evidence" value="ECO:0007669"/>
    <property type="project" value="TreeGrafter"/>
</dbReference>
<dbReference type="SMART" id="SM01266">
    <property type="entry name" value="Mac"/>
    <property type="match status" value="1"/>
</dbReference>
<accession>A0A2S0KJ20</accession>
<proteinExistence type="inferred from homology"/>
<dbReference type="KEGG" id="git:C6V83_16850"/>
<protein>
    <submittedName>
        <fullName evidence="6">Maltose acetyltransferase</fullName>
    </submittedName>
</protein>
<dbReference type="SUPFAM" id="SSF51161">
    <property type="entry name" value="Trimeric LpxA-like enzymes"/>
    <property type="match status" value="1"/>
</dbReference>
<dbReference type="PROSITE" id="PS00101">
    <property type="entry name" value="HEXAPEP_TRANSFERASES"/>
    <property type="match status" value="1"/>
</dbReference>
<dbReference type="CDD" id="cd03357">
    <property type="entry name" value="LbH_MAT_GAT"/>
    <property type="match status" value="1"/>
</dbReference>
<evidence type="ECO:0000256" key="3">
    <source>
        <dbReference type="ARBA" id="ARBA00022737"/>
    </source>
</evidence>
<dbReference type="GO" id="GO:0005829">
    <property type="term" value="C:cytosol"/>
    <property type="evidence" value="ECO:0007669"/>
    <property type="project" value="TreeGrafter"/>
</dbReference>
<evidence type="ECO:0000256" key="1">
    <source>
        <dbReference type="ARBA" id="ARBA00007274"/>
    </source>
</evidence>
<dbReference type="OrthoDB" id="2643438at2"/>
<comment type="similarity">
    <text evidence="1">Belongs to the transferase hexapeptide repeat family.</text>
</comment>
<dbReference type="GO" id="GO:0016407">
    <property type="term" value="F:acetyltransferase activity"/>
    <property type="evidence" value="ECO:0007669"/>
    <property type="project" value="InterPro"/>
</dbReference>
<dbReference type="InterPro" id="IPR018357">
    <property type="entry name" value="Hexapep_transf_CS"/>
</dbReference>
<dbReference type="AlphaFoldDB" id="A0A2S0KJ20"/>
<dbReference type="PANTHER" id="PTHR23416">
    <property type="entry name" value="SIALIC ACID SYNTHASE-RELATED"/>
    <property type="match status" value="1"/>
</dbReference>
<dbReference type="Pfam" id="PF12464">
    <property type="entry name" value="Mac"/>
    <property type="match status" value="1"/>
</dbReference>
<evidence type="ECO:0000256" key="2">
    <source>
        <dbReference type="ARBA" id="ARBA00022679"/>
    </source>
</evidence>